<sequence length="978" mass="108429">MLANLSIGRKLLYAFSLMAGLSLTATLIAWIGFQEVTTSERLITEHAIPTMTTARQMAELNLRISYTARELRDASTQARQQQLELELTSQKQQLSALLERFKTLGFQPRQISELEKTTLQISQSLEQLVPLAHLSIDYQQRLQSDIKHYSAAAGVIAEQTSSQVANAQTIAIVNLSSVYDQVADGSPESDIFSALDRTLEADLDQLEQMSELQRNSLQLGHVINQLSSLQQQQQIDQQAQKYQQLLEVIGRRILAVTDPQRQQLMQASLQRLSHTEPLFIVQRELLDTRQKMDHIREANRSRFQKLNNSVDQLVSQSSKATSDATGQLRTLLQQGEIIVLVSGAATLLLLIFMMWRVVYRDIIRRLSSSTDALHRLASGELTVKIDARGEDELAEMARGLEVFRENALTKQQLQRDQLETERQLRHHKASLEKLVEQRTEQLSDTNERLSDEVQAHEIAKLRAEQANQAKSTFLAHMSHEIRTPMNGVIGTLELLADTRLSQQQQQYVETILSSGEHLLDILNDILDYSKIESGQLEITPASFDLNRQISELVALMAASANSKGLVLRADADNQAPHWVVADQGKLRQVLANLLGNAIKFTHQGEIILRVRSESDATSDSVKVRFEVIDTGIGIPYPIQKKVFEAFSQEGQYNPMGGTGLGLTISQRLVKGMGGNLELISEPDKGSCFWFCLTLPVGEPVANPMAERGAEPLTESAFQSALNETGQLHVLLVEDNAVNQMVATGLLKKLGHTVTVVADGVSALDEVSSQVFDIALVDINLPDINGLELSQQLRKLVNHQHREMPIVAVSAQVLKEQVEGYLAAGFDGFIPKPVQMKKLQPMLAKVMGGISSPQAISSEPIKPAELSDANEEPLLIDPSVLQQDMLYLGEEKVARLISLFQEDSVTTMSDILATTDHSEQAALIHKLKGSAASLGLIRLQNSCAALEQQAKTEQLSISLRQQLELLLQQSTKALENSVF</sequence>
<dbReference type="Gene3D" id="1.10.287.130">
    <property type="match status" value="1"/>
</dbReference>
<evidence type="ECO:0000259" key="20">
    <source>
        <dbReference type="PROSITE" id="PS50110"/>
    </source>
</evidence>
<evidence type="ECO:0000256" key="17">
    <source>
        <dbReference type="SAM" id="Coils"/>
    </source>
</evidence>
<keyword evidence="10 23" id="KW-0418">Kinase</keyword>
<dbReference type="SMART" id="SM00387">
    <property type="entry name" value="HATPase_c"/>
    <property type="match status" value="1"/>
</dbReference>
<evidence type="ECO:0000256" key="1">
    <source>
        <dbReference type="ARBA" id="ARBA00000085"/>
    </source>
</evidence>
<dbReference type="InterPro" id="IPR036641">
    <property type="entry name" value="HPT_dom_sf"/>
</dbReference>
<dbReference type="InterPro" id="IPR008207">
    <property type="entry name" value="Sig_transdc_His_kin_Hpt_dom"/>
</dbReference>
<dbReference type="Gene3D" id="1.20.120.160">
    <property type="entry name" value="HPT domain"/>
    <property type="match status" value="1"/>
</dbReference>
<dbReference type="Pfam" id="PF02518">
    <property type="entry name" value="HATPase_c"/>
    <property type="match status" value="1"/>
</dbReference>
<evidence type="ECO:0000256" key="11">
    <source>
        <dbReference type="ARBA" id="ARBA00022840"/>
    </source>
</evidence>
<keyword evidence="8 18" id="KW-0812">Transmembrane</keyword>
<name>A0A3P1SI12_9GAMM</name>
<dbReference type="EC" id="2.7.13.3" evidence="3"/>
<keyword evidence="14 18" id="KW-0472">Membrane</keyword>
<dbReference type="PIRSF" id="PIRSF036437">
    <property type="entry name" value="HK_TorS"/>
    <property type="match status" value="1"/>
</dbReference>
<dbReference type="InterPro" id="IPR003660">
    <property type="entry name" value="HAMP_dom"/>
</dbReference>
<comment type="caution">
    <text evidence="23">The sequence shown here is derived from an EMBL/GenBank/DDBJ whole genome shotgun (WGS) entry which is preliminary data.</text>
</comment>
<dbReference type="Gene3D" id="1.10.8.500">
    <property type="entry name" value="HAMP domain in histidine kinase"/>
    <property type="match status" value="1"/>
</dbReference>
<evidence type="ECO:0000256" key="4">
    <source>
        <dbReference type="ARBA" id="ARBA00022475"/>
    </source>
</evidence>
<feature type="transmembrane region" description="Helical" evidence="18">
    <location>
        <begin position="12"/>
        <end position="33"/>
    </location>
</feature>
<dbReference type="InterPro" id="IPR003594">
    <property type="entry name" value="HATPase_dom"/>
</dbReference>
<dbReference type="InterPro" id="IPR001789">
    <property type="entry name" value="Sig_transdc_resp-reg_receiver"/>
</dbReference>
<dbReference type="GO" id="GO:0005886">
    <property type="term" value="C:plasma membrane"/>
    <property type="evidence" value="ECO:0007669"/>
    <property type="project" value="UniProtKB-SubCell"/>
</dbReference>
<dbReference type="CDD" id="cd00088">
    <property type="entry name" value="HPT"/>
    <property type="match status" value="1"/>
</dbReference>
<keyword evidence="4" id="KW-1003">Cell membrane</keyword>
<dbReference type="InterPro" id="IPR004358">
    <property type="entry name" value="Sig_transdc_His_kin-like_C"/>
</dbReference>
<dbReference type="SUPFAM" id="SSF158472">
    <property type="entry name" value="HAMP domain-like"/>
    <property type="match status" value="1"/>
</dbReference>
<feature type="domain" description="Histidine kinase" evidence="19">
    <location>
        <begin position="476"/>
        <end position="696"/>
    </location>
</feature>
<dbReference type="NCBIfam" id="TIGR02956">
    <property type="entry name" value="TMAO_torS"/>
    <property type="match status" value="1"/>
</dbReference>
<dbReference type="InterPro" id="IPR005467">
    <property type="entry name" value="His_kinase_dom"/>
</dbReference>
<dbReference type="PRINTS" id="PR00344">
    <property type="entry name" value="BCTRLSENSOR"/>
</dbReference>
<feature type="coiled-coil region" evidence="17">
    <location>
        <begin position="428"/>
        <end position="466"/>
    </location>
</feature>
<dbReference type="PROSITE" id="PS50894">
    <property type="entry name" value="HPT"/>
    <property type="match status" value="1"/>
</dbReference>
<dbReference type="CDD" id="cd16922">
    <property type="entry name" value="HATPase_EvgS-ArcB-TorS-like"/>
    <property type="match status" value="1"/>
</dbReference>
<dbReference type="SUPFAM" id="SSF47226">
    <property type="entry name" value="Histidine-containing phosphotransfer domain, HPT domain"/>
    <property type="match status" value="1"/>
</dbReference>
<dbReference type="InterPro" id="IPR037952">
    <property type="entry name" value="Sensor_TorS"/>
</dbReference>
<feature type="domain" description="Response regulatory" evidence="20">
    <location>
        <begin position="728"/>
        <end position="846"/>
    </location>
</feature>
<feature type="domain" description="HAMP" evidence="21">
    <location>
        <begin position="360"/>
        <end position="412"/>
    </location>
</feature>
<evidence type="ECO:0000259" key="19">
    <source>
        <dbReference type="PROSITE" id="PS50109"/>
    </source>
</evidence>
<dbReference type="SUPFAM" id="SSF55874">
    <property type="entry name" value="ATPase domain of HSP90 chaperone/DNA topoisomerase II/histidine kinase"/>
    <property type="match status" value="1"/>
</dbReference>
<keyword evidence="13" id="KW-0902">Two-component regulatory system</keyword>
<dbReference type="Pfam" id="PF01627">
    <property type="entry name" value="Hpt"/>
    <property type="match status" value="1"/>
</dbReference>
<dbReference type="InterPro" id="IPR036097">
    <property type="entry name" value="HisK_dim/P_sf"/>
</dbReference>
<evidence type="ECO:0000259" key="21">
    <source>
        <dbReference type="PROSITE" id="PS50885"/>
    </source>
</evidence>
<feature type="coiled-coil region" evidence="17">
    <location>
        <begin position="71"/>
        <end position="100"/>
    </location>
</feature>
<evidence type="ECO:0000256" key="18">
    <source>
        <dbReference type="SAM" id="Phobius"/>
    </source>
</evidence>
<evidence type="ECO:0000313" key="24">
    <source>
        <dbReference type="Proteomes" id="UP000267535"/>
    </source>
</evidence>
<evidence type="ECO:0000256" key="15">
    <source>
        <dbReference type="PROSITE-ProRule" id="PRU00110"/>
    </source>
</evidence>
<gene>
    <name evidence="23" type="primary">torS</name>
    <name evidence="23" type="ORF">EHS89_20275</name>
</gene>
<dbReference type="FunFam" id="3.30.565.10:FF:000010">
    <property type="entry name" value="Sensor histidine kinase RcsC"/>
    <property type="match status" value="1"/>
</dbReference>
<evidence type="ECO:0000256" key="9">
    <source>
        <dbReference type="ARBA" id="ARBA00022741"/>
    </source>
</evidence>
<keyword evidence="11" id="KW-0067">ATP-binding</keyword>
<feature type="transmembrane region" description="Helical" evidence="18">
    <location>
        <begin position="337"/>
        <end position="359"/>
    </location>
</feature>
<comment type="subcellular location">
    <subcellularLocation>
        <location evidence="2">Cell inner membrane</location>
        <topology evidence="2">Multi-pass membrane protein</topology>
    </subcellularLocation>
</comment>
<evidence type="ECO:0000256" key="3">
    <source>
        <dbReference type="ARBA" id="ARBA00012438"/>
    </source>
</evidence>
<dbReference type="SMART" id="SM00388">
    <property type="entry name" value="HisKA"/>
    <property type="match status" value="1"/>
</dbReference>
<dbReference type="Pfam" id="PF00672">
    <property type="entry name" value="HAMP"/>
    <property type="match status" value="1"/>
</dbReference>
<evidence type="ECO:0000256" key="16">
    <source>
        <dbReference type="PROSITE-ProRule" id="PRU00169"/>
    </source>
</evidence>
<keyword evidence="5" id="KW-0997">Cell inner membrane</keyword>
<dbReference type="RefSeq" id="WP_124928000.1">
    <property type="nucleotide sequence ID" value="NZ_BMOH01000009.1"/>
</dbReference>
<evidence type="ECO:0000256" key="6">
    <source>
        <dbReference type="ARBA" id="ARBA00022553"/>
    </source>
</evidence>
<feature type="modified residue" description="Phosphohistidine" evidence="15">
    <location>
        <position position="924"/>
    </location>
</feature>
<dbReference type="Pfam" id="PF00072">
    <property type="entry name" value="Response_reg"/>
    <property type="match status" value="1"/>
</dbReference>
<dbReference type="PROSITE" id="PS50885">
    <property type="entry name" value="HAMP"/>
    <property type="match status" value="1"/>
</dbReference>
<dbReference type="EMBL" id="RQXV01000017">
    <property type="protein sequence ID" value="RRC96778.1"/>
    <property type="molecule type" value="Genomic_DNA"/>
</dbReference>
<dbReference type="OrthoDB" id="6724607at2"/>
<dbReference type="Gene3D" id="3.40.50.2300">
    <property type="match status" value="1"/>
</dbReference>
<evidence type="ECO:0000259" key="22">
    <source>
        <dbReference type="PROSITE" id="PS50894"/>
    </source>
</evidence>
<keyword evidence="24" id="KW-1185">Reference proteome</keyword>
<dbReference type="SMART" id="SM00448">
    <property type="entry name" value="REC"/>
    <property type="match status" value="1"/>
</dbReference>
<dbReference type="GO" id="GO:0005524">
    <property type="term" value="F:ATP binding"/>
    <property type="evidence" value="ECO:0007669"/>
    <property type="project" value="UniProtKB-KW"/>
</dbReference>
<dbReference type="SUPFAM" id="SSF52172">
    <property type="entry name" value="CheY-like"/>
    <property type="match status" value="1"/>
</dbReference>
<dbReference type="SUPFAM" id="SSF47384">
    <property type="entry name" value="Homodimeric domain of signal transducing histidine kinase"/>
    <property type="match status" value="1"/>
</dbReference>
<evidence type="ECO:0000256" key="8">
    <source>
        <dbReference type="ARBA" id="ARBA00022692"/>
    </source>
</evidence>
<feature type="domain" description="HPt" evidence="22">
    <location>
        <begin position="885"/>
        <end position="978"/>
    </location>
</feature>
<evidence type="ECO:0000313" key="23">
    <source>
        <dbReference type="EMBL" id="RRC96778.1"/>
    </source>
</evidence>
<dbReference type="InterPro" id="IPR003661">
    <property type="entry name" value="HisK_dim/P_dom"/>
</dbReference>
<reference evidence="23 24" key="1">
    <citation type="submission" date="2018-11" db="EMBL/GenBank/DDBJ databases">
        <title>The draft genome sequence of Amphritea balenae JAMM 1525T.</title>
        <authorList>
            <person name="Fang Z."/>
            <person name="Zhang Y."/>
            <person name="Han X."/>
        </authorList>
    </citation>
    <scope>NUCLEOTIDE SEQUENCE [LARGE SCALE GENOMIC DNA]</scope>
    <source>
        <strain evidence="23 24">JAMM 1525</strain>
    </source>
</reference>
<keyword evidence="12 18" id="KW-1133">Transmembrane helix</keyword>
<dbReference type="CDD" id="cd17546">
    <property type="entry name" value="REC_hyHK_CKI1_RcsC-like"/>
    <property type="match status" value="1"/>
</dbReference>
<organism evidence="23 24">
    <name type="scientific">Amphritea balenae</name>
    <dbReference type="NCBI Taxonomy" id="452629"/>
    <lineage>
        <taxon>Bacteria</taxon>
        <taxon>Pseudomonadati</taxon>
        <taxon>Pseudomonadota</taxon>
        <taxon>Gammaproteobacteria</taxon>
        <taxon>Oceanospirillales</taxon>
        <taxon>Oceanospirillaceae</taxon>
        <taxon>Amphritea</taxon>
    </lineage>
</organism>
<dbReference type="CDD" id="cd16172">
    <property type="entry name" value="TorS_sensor_domain"/>
    <property type="match status" value="1"/>
</dbReference>
<protein>
    <recommendedName>
        <fullName evidence="3">histidine kinase</fullName>
        <ecNumber evidence="3">2.7.13.3</ecNumber>
    </recommendedName>
</protein>
<feature type="modified residue" description="4-aspartylphosphate" evidence="16">
    <location>
        <position position="777"/>
    </location>
</feature>
<evidence type="ECO:0000256" key="14">
    <source>
        <dbReference type="ARBA" id="ARBA00023136"/>
    </source>
</evidence>
<dbReference type="SMART" id="SM00304">
    <property type="entry name" value="HAMP"/>
    <property type="match status" value="1"/>
</dbReference>
<dbReference type="InterPro" id="IPR011006">
    <property type="entry name" value="CheY-like_superfamily"/>
</dbReference>
<dbReference type="CDD" id="cd00082">
    <property type="entry name" value="HisKA"/>
    <property type="match status" value="1"/>
</dbReference>
<evidence type="ECO:0000256" key="10">
    <source>
        <dbReference type="ARBA" id="ARBA00022777"/>
    </source>
</evidence>
<dbReference type="PANTHER" id="PTHR43047:SF64">
    <property type="entry name" value="HISTIDINE KINASE CONTAINING CHEY-HOMOLOGOUS RECEIVER DOMAIN AND PAS DOMAIN-RELATED"/>
    <property type="match status" value="1"/>
</dbReference>
<dbReference type="Pfam" id="PF00512">
    <property type="entry name" value="HisKA"/>
    <property type="match status" value="1"/>
</dbReference>
<dbReference type="InterPro" id="IPR014302">
    <property type="entry name" value="Sig_transdc_His_kinase_TorS"/>
</dbReference>
<dbReference type="PROSITE" id="PS50109">
    <property type="entry name" value="HIS_KIN"/>
    <property type="match status" value="1"/>
</dbReference>
<dbReference type="CDD" id="cd06225">
    <property type="entry name" value="HAMP"/>
    <property type="match status" value="1"/>
</dbReference>
<keyword evidence="7 23" id="KW-0808">Transferase</keyword>
<dbReference type="PROSITE" id="PS50110">
    <property type="entry name" value="RESPONSE_REGULATORY"/>
    <property type="match status" value="1"/>
</dbReference>
<evidence type="ECO:0000256" key="12">
    <source>
        <dbReference type="ARBA" id="ARBA00022989"/>
    </source>
</evidence>
<dbReference type="AlphaFoldDB" id="A0A3P1SI12"/>
<dbReference type="PANTHER" id="PTHR43047">
    <property type="entry name" value="TWO-COMPONENT HISTIDINE PROTEIN KINASE"/>
    <property type="match status" value="1"/>
</dbReference>
<accession>A0A3P1SI12</accession>
<dbReference type="InterPro" id="IPR038188">
    <property type="entry name" value="TorS_sensor_sf"/>
</dbReference>
<keyword evidence="17" id="KW-0175">Coiled coil</keyword>
<dbReference type="Gene3D" id="1.20.58.920">
    <property type="match status" value="1"/>
</dbReference>
<keyword evidence="9" id="KW-0547">Nucleotide-binding</keyword>
<evidence type="ECO:0000256" key="13">
    <source>
        <dbReference type="ARBA" id="ARBA00023012"/>
    </source>
</evidence>
<dbReference type="Gene3D" id="3.30.565.10">
    <property type="entry name" value="Histidine kinase-like ATPase, C-terminal domain"/>
    <property type="match status" value="1"/>
</dbReference>
<evidence type="ECO:0000256" key="7">
    <source>
        <dbReference type="ARBA" id="ARBA00022679"/>
    </source>
</evidence>
<keyword evidence="6 16" id="KW-0597">Phosphoprotein</keyword>
<dbReference type="FunFam" id="1.10.287.130:FF:000004">
    <property type="entry name" value="Ethylene receptor 1"/>
    <property type="match status" value="1"/>
</dbReference>
<dbReference type="Pfam" id="PF21689">
    <property type="entry name" value="TorS_sensor_domain"/>
    <property type="match status" value="1"/>
</dbReference>
<proteinExistence type="predicted"/>
<dbReference type="GO" id="GO:0000155">
    <property type="term" value="F:phosphorelay sensor kinase activity"/>
    <property type="evidence" value="ECO:0007669"/>
    <property type="project" value="InterPro"/>
</dbReference>
<evidence type="ECO:0000256" key="5">
    <source>
        <dbReference type="ARBA" id="ARBA00022519"/>
    </source>
</evidence>
<dbReference type="Proteomes" id="UP000267535">
    <property type="component" value="Unassembled WGS sequence"/>
</dbReference>
<dbReference type="InterPro" id="IPR036890">
    <property type="entry name" value="HATPase_C_sf"/>
</dbReference>
<comment type="catalytic activity">
    <reaction evidence="1">
        <text>ATP + protein L-histidine = ADP + protein N-phospho-L-histidine.</text>
        <dbReference type="EC" id="2.7.13.3"/>
    </reaction>
</comment>
<evidence type="ECO:0000256" key="2">
    <source>
        <dbReference type="ARBA" id="ARBA00004429"/>
    </source>
</evidence>